<protein>
    <submittedName>
        <fullName evidence="1">UDP-N-acetylglucosamine 2-epimerase (Non-hydrolyzing)</fullName>
    </submittedName>
</protein>
<evidence type="ECO:0000313" key="1">
    <source>
        <dbReference type="EMBL" id="KAA5456058.1"/>
    </source>
</evidence>
<gene>
    <name evidence="1" type="ORF">F2Y36_23035</name>
</gene>
<comment type="caution">
    <text evidence="1">The sequence shown here is derived from an EMBL/GenBank/DDBJ whole genome shotgun (WGS) entry which is preliminary data.</text>
</comment>
<evidence type="ECO:0000313" key="2">
    <source>
        <dbReference type="Proteomes" id="UP000475905"/>
    </source>
</evidence>
<proteinExistence type="predicted"/>
<dbReference type="EMBL" id="VVYP01000103">
    <property type="protein sequence ID" value="KAA5456058.1"/>
    <property type="molecule type" value="Genomic_DNA"/>
</dbReference>
<name>A0A6L3KL50_9BACE</name>
<accession>A0A6L3KL50</accession>
<sequence length="86" mass="9828">MELKLDYSQVRFQENGRLKLLIIVGTRPEIIRLAAVINKCRSYFDCLLAHTGQNYDYNLNGVFFRDLKLKAPDVYMDAVGDDLGAT</sequence>
<reference evidence="1 2" key="1">
    <citation type="journal article" date="2019" name="Nat. Med.">
        <title>A library of human gut bacterial isolates paired with longitudinal multiomics data enables mechanistic microbiome research.</title>
        <authorList>
            <person name="Poyet M."/>
            <person name="Groussin M."/>
            <person name="Gibbons S.M."/>
            <person name="Avila-Pacheco J."/>
            <person name="Jiang X."/>
            <person name="Kearney S.M."/>
            <person name="Perrotta A.R."/>
            <person name="Berdy B."/>
            <person name="Zhao S."/>
            <person name="Lieberman T.D."/>
            <person name="Swanson P.K."/>
            <person name="Smith M."/>
            <person name="Roesemann S."/>
            <person name="Alexander J.E."/>
            <person name="Rich S.A."/>
            <person name="Livny J."/>
            <person name="Vlamakis H."/>
            <person name="Clish C."/>
            <person name="Bullock K."/>
            <person name="Deik A."/>
            <person name="Scott J."/>
            <person name="Pierce K.A."/>
            <person name="Xavier R.J."/>
            <person name="Alm E.J."/>
        </authorList>
    </citation>
    <scope>NUCLEOTIDE SEQUENCE [LARGE SCALE GENOMIC DNA]</scope>
    <source>
        <strain evidence="1 2">BIOML-A31</strain>
    </source>
</reference>
<dbReference type="Gene3D" id="3.40.50.2000">
    <property type="entry name" value="Glycogen Phosphorylase B"/>
    <property type="match status" value="1"/>
</dbReference>
<dbReference type="PANTHER" id="PTHR43174">
    <property type="entry name" value="UDP-N-ACETYLGLUCOSAMINE 2-EPIMERASE"/>
    <property type="match status" value="1"/>
</dbReference>
<feature type="non-terminal residue" evidence="1">
    <location>
        <position position="86"/>
    </location>
</feature>
<dbReference type="SUPFAM" id="SSF53756">
    <property type="entry name" value="UDP-Glycosyltransferase/glycogen phosphorylase"/>
    <property type="match status" value="1"/>
</dbReference>
<dbReference type="InterPro" id="IPR029767">
    <property type="entry name" value="WecB-like"/>
</dbReference>
<dbReference type="AlphaFoldDB" id="A0A6L3KL50"/>
<dbReference type="PANTHER" id="PTHR43174:SF1">
    <property type="entry name" value="UDP-N-ACETYLGLUCOSAMINE 2-EPIMERASE"/>
    <property type="match status" value="1"/>
</dbReference>
<dbReference type="Proteomes" id="UP000475905">
    <property type="component" value="Unassembled WGS sequence"/>
</dbReference>
<organism evidence="1 2">
    <name type="scientific">Bacteroides caccae</name>
    <dbReference type="NCBI Taxonomy" id="47678"/>
    <lineage>
        <taxon>Bacteria</taxon>
        <taxon>Pseudomonadati</taxon>
        <taxon>Bacteroidota</taxon>
        <taxon>Bacteroidia</taxon>
        <taxon>Bacteroidales</taxon>
        <taxon>Bacteroidaceae</taxon>
        <taxon>Bacteroides</taxon>
    </lineage>
</organism>